<gene>
    <name evidence="3" type="ORF">E8M01_11510</name>
</gene>
<dbReference type="CDD" id="cd06558">
    <property type="entry name" value="crotonase-like"/>
    <property type="match status" value="1"/>
</dbReference>
<dbReference type="PANTHER" id="PTHR43459:SF1">
    <property type="entry name" value="EG:BACN32G11.4 PROTEIN"/>
    <property type="match status" value="1"/>
</dbReference>
<dbReference type="InterPro" id="IPR029045">
    <property type="entry name" value="ClpP/crotonase-like_dom_sf"/>
</dbReference>
<dbReference type="RefSeq" id="WP_136960246.1">
    <property type="nucleotide sequence ID" value="NZ_CP039690.1"/>
</dbReference>
<dbReference type="InterPro" id="IPR001753">
    <property type="entry name" value="Enoyl-CoA_hydra/iso"/>
</dbReference>
<dbReference type="KEGG" id="pstg:E8M01_11510"/>
<dbReference type="PROSITE" id="PS00166">
    <property type="entry name" value="ENOYL_COA_HYDRATASE"/>
    <property type="match status" value="1"/>
</dbReference>
<name>A0A4D7AZL9_9HYPH</name>
<dbReference type="Gene3D" id="3.90.226.10">
    <property type="entry name" value="2-enoyl-CoA Hydratase, Chain A, domain 1"/>
    <property type="match status" value="1"/>
</dbReference>
<dbReference type="PANTHER" id="PTHR43459">
    <property type="entry name" value="ENOYL-COA HYDRATASE"/>
    <property type="match status" value="1"/>
</dbReference>
<dbReference type="GO" id="GO:0003824">
    <property type="term" value="F:catalytic activity"/>
    <property type="evidence" value="ECO:0007669"/>
    <property type="project" value="InterPro"/>
</dbReference>
<sequence>MSKEAAPLAQSSTEAPVLTSVDGPIAVIRLNRPKQLNVLDIAMGEGLLAALRRIAADATIRVVVLAGAGRSFMAGGDLTLFHRDPEKAPAAATQLIDLFHAAMLAIRQMPQPVIAALQGPVAGGGLGLALACDLGVAADDASFLSAYTKIGTSPDGGTTWSLTRLLGARRAMEVMLLNEPMDAHTALALGLVNRVVPAGDVEAEALAMARKIAGGAHGATAAVKRLVGAAVTADFAEQLAAEKVSFIERAATADFREGIAAFLERRTPRFEP</sequence>
<dbReference type="InterPro" id="IPR014748">
    <property type="entry name" value="Enoyl-CoA_hydra_C"/>
</dbReference>
<evidence type="ECO:0000313" key="4">
    <source>
        <dbReference type="Proteomes" id="UP000298781"/>
    </source>
</evidence>
<dbReference type="SUPFAM" id="SSF52096">
    <property type="entry name" value="ClpP/crotonase"/>
    <property type="match status" value="1"/>
</dbReference>
<evidence type="ECO:0000313" key="3">
    <source>
        <dbReference type="EMBL" id="QCI64795.1"/>
    </source>
</evidence>
<dbReference type="OrthoDB" id="9781757at2"/>
<evidence type="ECO:0000256" key="2">
    <source>
        <dbReference type="RuleBase" id="RU003707"/>
    </source>
</evidence>
<accession>A0A4D7AZL9</accession>
<dbReference type="EMBL" id="CP039690">
    <property type="protein sequence ID" value="QCI64795.1"/>
    <property type="molecule type" value="Genomic_DNA"/>
</dbReference>
<proteinExistence type="inferred from homology"/>
<comment type="similarity">
    <text evidence="1 2">Belongs to the enoyl-CoA hydratase/isomerase family.</text>
</comment>
<dbReference type="AlphaFoldDB" id="A0A4D7AZL9"/>
<organism evidence="3 4">
    <name type="scientific">Phreatobacter stygius</name>
    <dbReference type="NCBI Taxonomy" id="1940610"/>
    <lineage>
        <taxon>Bacteria</taxon>
        <taxon>Pseudomonadati</taxon>
        <taxon>Pseudomonadota</taxon>
        <taxon>Alphaproteobacteria</taxon>
        <taxon>Hyphomicrobiales</taxon>
        <taxon>Phreatobacteraceae</taxon>
        <taxon>Phreatobacter</taxon>
    </lineage>
</organism>
<protein>
    <submittedName>
        <fullName evidence="3">Enoyl-CoA hydratase</fullName>
    </submittedName>
</protein>
<evidence type="ECO:0000256" key="1">
    <source>
        <dbReference type="ARBA" id="ARBA00005254"/>
    </source>
</evidence>
<dbReference type="InterPro" id="IPR018376">
    <property type="entry name" value="Enoyl-CoA_hyd/isom_CS"/>
</dbReference>
<dbReference type="Gene3D" id="1.10.12.10">
    <property type="entry name" value="Lyase 2-enoyl-coa Hydratase, Chain A, domain 2"/>
    <property type="match status" value="1"/>
</dbReference>
<reference evidence="3 4" key="1">
    <citation type="submission" date="2019-04" db="EMBL/GenBank/DDBJ databases">
        <title>Phreatobacter aquaticus sp. nov.</title>
        <authorList>
            <person name="Choi A."/>
        </authorList>
    </citation>
    <scope>NUCLEOTIDE SEQUENCE [LARGE SCALE GENOMIC DNA]</scope>
    <source>
        <strain evidence="3 4">KCTC 52518</strain>
    </source>
</reference>
<keyword evidence="4" id="KW-1185">Reference proteome</keyword>
<dbReference type="Pfam" id="PF00378">
    <property type="entry name" value="ECH_1"/>
    <property type="match status" value="1"/>
</dbReference>
<dbReference type="Proteomes" id="UP000298781">
    <property type="component" value="Chromosome"/>
</dbReference>